<dbReference type="InterPro" id="IPR036397">
    <property type="entry name" value="RNaseH_sf"/>
</dbReference>
<evidence type="ECO:0000259" key="1">
    <source>
        <dbReference type="Pfam" id="PF10108"/>
    </source>
</evidence>
<organism evidence="2 3">
    <name type="scientific">Chryseosolibacter histidini</name>
    <dbReference type="NCBI Taxonomy" id="2782349"/>
    <lineage>
        <taxon>Bacteria</taxon>
        <taxon>Pseudomonadati</taxon>
        <taxon>Bacteroidota</taxon>
        <taxon>Cytophagia</taxon>
        <taxon>Cytophagales</taxon>
        <taxon>Chryseotaleaceae</taxon>
        <taxon>Chryseosolibacter</taxon>
    </lineage>
</organism>
<feature type="domain" description="Predicted 3'-5' exonuclease PolB-like" evidence="1">
    <location>
        <begin position="62"/>
        <end position="225"/>
    </location>
</feature>
<dbReference type="Proteomes" id="UP001319200">
    <property type="component" value="Unassembled WGS sequence"/>
</dbReference>
<dbReference type="Pfam" id="PF10108">
    <property type="entry name" value="DNA_pol_B_exo2"/>
    <property type="match status" value="1"/>
</dbReference>
<reference evidence="2 3" key="1">
    <citation type="submission" date="2021-05" db="EMBL/GenBank/DDBJ databases">
        <title>A Polyphasic approach of four new species of the genus Ohtaekwangia: Ohtaekwangia histidinii sp. nov., Ohtaekwangia cretensis sp. nov., Ohtaekwangia indiensis sp. nov., Ohtaekwangia reichenbachii sp. nov. from diverse environment.</title>
        <authorList>
            <person name="Octaviana S."/>
        </authorList>
    </citation>
    <scope>NUCLEOTIDE SEQUENCE [LARGE SCALE GENOMIC DNA]</scope>
    <source>
        <strain evidence="2 3">PWU4</strain>
    </source>
</reference>
<dbReference type="GO" id="GO:0004527">
    <property type="term" value="F:exonuclease activity"/>
    <property type="evidence" value="ECO:0007669"/>
    <property type="project" value="UniProtKB-KW"/>
</dbReference>
<evidence type="ECO:0000313" key="3">
    <source>
        <dbReference type="Proteomes" id="UP001319200"/>
    </source>
</evidence>
<accession>A0AAP2GNV2</accession>
<gene>
    <name evidence="2" type="ORF">KK083_10235</name>
</gene>
<dbReference type="EMBL" id="JAHESF010000008">
    <property type="protein sequence ID" value="MBT1697255.1"/>
    <property type="molecule type" value="Genomic_DNA"/>
</dbReference>
<dbReference type="InterPro" id="IPR019288">
    <property type="entry name" value="3'-5'_exonuclease_PolB-like"/>
</dbReference>
<comment type="caution">
    <text evidence="2">The sequence shown here is derived from an EMBL/GenBank/DDBJ whole genome shotgun (WGS) entry which is preliminary data.</text>
</comment>
<keyword evidence="2" id="KW-0269">Exonuclease</keyword>
<keyword evidence="3" id="KW-1185">Reference proteome</keyword>
<evidence type="ECO:0000313" key="2">
    <source>
        <dbReference type="EMBL" id="MBT1697255.1"/>
    </source>
</evidence>
<protein>
    <submittedName>
        <fullName evidence="2">3'-5' exonuclease</fullName>
    </submittedName>
</protein>
<keyword evidence="2" id="KW-0540">Nuclease</keyword>
<proteinExistence type="predicted"/>
<dbReference type="CDD" id="cd05782">
    <property type="entry name" value="DNA_polB_like1_exo"/>
    <property type="match status" value="1"/>
</dbReference>
<name>A0AAP2GNV2_9BACT</name>
<sequence length="238" mass="27019">MIQELRDILFVDIETVASTPDYGTLTERIKTQWARKAGFFKRDSGQTDEALFHERAGIYAEFGKVICIAVGKFFDHESGELGLKTKIYAGHDEKALLTTFKSMLEKMDSSTLRFCAHNGKEFDYPYLCRRMLINGIPLPPVLNLSGKKAWEVQHLDTLELWKFGDHKNYTSLDLLAAIFDIPSSKNNIDGSQVNHVYHQEQGLDRISEYCRGDVVVLAQLFLKLKGYPLIADTHIVTA</sequence>
<dbReference type="RefSeq" id="WP_254163116.1">
    <property type="nucleotide sequence ID" value="NZ_JAHESF010000008.1"/>
</dbReference>
<dbReference type="GO" id="GO:0003676">
    <property type="term" value="F:nucleic acid binding"/>
    <property type="evidence" value="ECO:0007669"/>
    <property type="project" value="InterPro"/>
</dbReference>
<dbReference type="SUPFAM" id="SSF53098">
    <property type="entry name" value="Ribonuclease H-like"/>
    <property type="match status" value="1"/>
</dbReference>
<dbReference type="AlphaFoldDB" id="A0AAP2GNV2"/>
<dbReference type="Gene3D" id="3.30.420.10">
    <property type="entry name" value="Ribonuclease H-like superfamily/Ribonuclease H"/>
    <property type="match status" value="1"/>
</dbReference>
<keyword evidence="2" id="KW-0378">Hydrolase</keyword>
<dbReference type="InterPro" id="IPR012337">
    <property type="entry name" value="RNaseH-like_sf"/>
</dbReference>